<protein>
    <submittedName>
        <fullName evidence="1">Uncharacterized protein</fullName>
    </submittedName>
</protein>
<accession>A0A151K3I0</accession>
<reference evidence="1 2" key="1">
    <citation type="submission" date="2016-03" db="EMBL/GenBank/DDBJ databases">
        <title>Trachymyrmex septentrionalis WGS genome.</title>
        <authorList>
            <person name="Nygaard S."/>
            <person name="Hu H."/>
            <person name="Boomsma J."/>
            <person name="Zhang G."/>
        </authorList>
    </citation>
    <scope>NUCLEOTIDE SEQUENCE [LARGE SCALE GENOMIC DNA]</scope>
    <source>
        <strain evidence="1">Tsep2-gDNA-1</strain>
        <tissue evidence="1">Whole body</tissue>
    </source>
</reference>
<gene>
    <name evidence="1" type="ORF">ALC56_00056</name>
</gene>
<dbReference type="EMBL" id="LKEZ01003439">
    <property type="protein sequence ID" value="KYN50679.1"/>
    <property type="molecule type" value="Genomic_DNA"/>
</dbReference>
<organism evidence="1 2">
    <name type="scientific">Trachymyrmex septentrionalis</name>
    <dbReference type="NCBI Taxonomy" id="34720"/>
    <lineage>
        <taxon>Eukaryota</taxon>
        <taxon>Metazoa</taxon>
        <taxon>Ecdysozoa</taxon>
        <taxon>Arthropoda</taxon>
        <taxon>Hexapoda</taxon>
        <taxon>Insecta</taxon>
        <taxon>Pterygota</taxon>
        <taxon>Neoptera</taxon>
        <taxon>Endopterygota</taxon>
        <taxon>Hymenoptera</taxon>
        <taxon>Apocrita</taxon>
        <taxon>Aculeata</taxon>
        <taxon>Formicoidea</taxon>
        <taxon>Formicidae</taxon>
        <taxon>Myrmicinae</taxon>
        <taxon>Trachymyrmex</taxon>
    </lineage>
</organism>
<feature type="non-terminal residue" evidence="1">
    <location>
        <position position="1"/>
    </location>
</feature>
<keyword evidence="2" id="KW-1185">Reference proteome</keyword>
<dbReference type="Proteomes" id="UP000078541">
    <property type="component" value="Unassembled WGS sequence"/>
</dbReference>
<dbReference type="AlphaFoldDB" id="A0A151K3I0"/>
<sequence>VQSLKLIASRGTMVFCTIHQPENQDGSYSFIGCSGEYSCRIEEWPLTIGSRGSLAW</sequence>
<comment type="caution">
    <text evidence="1">The sequence shown here is derived from an EMBL/GenBank/DDBJ whole genome shotgun (WGS) entry which is preliminary data.</text>
</comment>
<name>A0A151K3I0_9HYME</name>
<proteinExistence type="predicted"/>
<evidence type="ECO:0000313" key="2">
    <source>
        <dbReference type="Proteomes" id="UP000078541"/>
    </source>
</evidence>
<evidence type="ECO:0000313" key="1">
    <source>
        <dbReference type="EMBL" id="KYN50679.1"/>
    </source>
</evidence>